<dbReference type="AlphaFoldDB" id="A0A061QRQ5"/>
<gene>
    <name evidence="1" type="ORF">TSPGSL018_20851</name>
</gene>
<proteinExistence type="predicted"/>
<organism evidence="1">
    <name type="scientific">Tetraselmis sp. GSL018</name>
    <dbReference type="NCBI Taxonomy" id="582737"/>
    <lineage>
        <taxon>Eukaryota</taxon>
        <taxon>Viridiplantae</taxon>
        <taxon>Chlorophyta</taxon>
        <taxon>core chlorophytes</taxon>
        <taxon>Chlorodendrophyceae</taxon>
        <taxon>Chlorodendrales</taxon>
        <taxon>Chlorodendraceae</taxon>
        <taxon>Tetraselmis</taxon>
    </lineage>
</organism>
<sequence>KDVLKVANEAKNSLPKDLLSGLVSIEMPFSEEAARRLNEEHLFNFAEDDIRPLLRNLDGDLDPRMDERLVE</sequence>
<reference evidence="1" key="1">
    <citation type="submission" date="2014-05" db="EMBL/GenBank/DDBJ databases">
        <title>The transcriptome of the halophilic microalga Tetraselmis sp. GSL018 isolated from the Great Salt Lake, Utah.</title>
        <authorList>
            <person name="Jinkerson R.E."/>
            <person name="D'Adamo S."/>
            <person name="Posewitz M.C."/>
        </authorList>
    </citation>
    <scope>NUCLEOTIDE SEQUENCE</scope>
    <source>
        <strain evidence="1">GSL018</strain>
    </source>
</reference>
<dbReference type="EMBL" id="GBEZ01023530">
    <property type="protein sequence ID" value="JAC63362.1"/>
    <property type="molecule type" value="Transcribed_RNA"/>
</dbReference>
<feature type="non-terminal residue" evidence="1">
    <location>
        <position position="1"/>
    </location>
</feature>
<name>A0A061QRQ5_9CHLO</name>
<evidence type="ECO:0000313" key="1">
    <source>
        <dbReference type="EMBL" id="JAC63362.1"/>
    </source>
</evidence>
<feature type="non-terminal residue" evidence="1">
    <location>
        <position position="71"/>
    </location>
</feature>
<protein>
    <submittedName>
        <fullName evidence="1">Uncharacterized protein</fullName>
    </submittedName>
</protein>
<accession>A0A061QRQ5</accession>